<geneLocation type="plasmid" evidence="2 3">
    <name>pCRULAC1</name>
</geneLocation>
<organism evidence="2 3">
    <name type="scientific">Corynebacterium crudilactis</name>
    <dbReference type="NCBI Taxonomy" id="1652495"/>
    <lineage>
        <taxon>Bacteria</taxon>
        <taxon>Bacillati</taxon>
        <taxon>Actinomycetota</taxon>
        <taxon>Actinomycetes</taxon>
        <taxon>Mycobacteriales</taxon>
        <taxon>Corynebacteriaceae</taxon>
        <taxon>Corynebacterium</taxon>
    </lineage>
</organism>
<protein>
    <submittedName>
        <fullName evidence="2">Uncharacterized protein</fullName>
    </submittedName>
</protein>
<evidence type="ECO:0000313" key="3">
    <source>
        <dbReference type="Proteomes" id="UP000076929"/>
    </source>
</evidence>
<gene>
    <name evidence="2" type="ORF">ccrud_14195</name>
</gene>
<dbReference type="KEGG" id="ccjz:ccrud_14195"/>
<keyword evidence="3" id="KW-1185">Reference proteome</keyword>
<dbReference type="AlphaFoldDB" id="A0A172QXX2"/>
<dbReference type="Proteomes" id="UP000076929">
    <property type="component" value="Plasmid pCRULAC1"/>
</dbReference>
<feature type="region of interest" description="Disordered" evidence="1">
    <location>
        <begin position="1"/>
        <end position="25"/>
    </location>
</feature>
<feature type="compositionally biased region" description="Basic and acidic residues" evidence="1">
    <location>
        <begin position="1"/>
        <end position="12"/>
    </location>
</feature>
<evidence type="ECO:0000256" key="1">
    <source>
        <dbReference type="SAM" id="MobiDB-lite"/>
    </source>
</evidence>
<accession>A0A172QXX2</accession>
<proteinExistence type="predicted"/>
<evidence type="ECO:0000313" key="2">
    <source>
        <dbReference type="EMBL" id="ANE05488.1"/>
    </source>
</evidence>
<sequence length="237" mass="26022">MAHLDEQIRGQHDGLTPGDPNPAPLEQWITRTYGTLPPAPNHTITGRLRHWQATRLSDSQLIIINDTTAPAVQRLARTHLFTTTPELPSTLHPRITLVWDTTHTPPAATSDHTASPGALPEENTCHAITLDNQRSIEWVRTPNTHHISTDIINMMAKAGGMLPPWLLSGDTAHTPHTHPVEHWQQLLLSASQHPWTHPTPRRWEANAVVAGLCAGLFTLTSQKVGNTTVSTLASPTP</sequence>
<reference evidence="2 3" key="1">
    <citation type="submission" date="2016-05" db="EMBL/GenBank/DDBJ databases">
        <title>Complete genome sequence of Corynebacterium crudilactis, a new Corynebacterium species isolated from raw cow's milk.</title>
        <authorList>
            <person name="Christian R."/>
            <person name="Zimmermann J."/>
            <person name="Lipski A."/>
            <person name="Kalinowski J."/>
        </authorList>
    </citation>
    <scope>NUCLEOTIDE SEQUENCE [LARGE SCALE GENOMIC DNA]</scope>
    <source>
        <strain evidence="2 3">JZ16</strain>
        <plasmid evidence="2 3">pCRULAC1</plasmid>
    </source>
</reference>
<keyword evidence="2" id="KW-0614">Plasmid</keyword>
<dbReference type="EMBL" id="CP015623">
    <property type="protein sequence ID" value="ANE05488.1"/>
    <property type="molecule type" value="Genomic_DNA"/>
</dbReference>
<name>A0A172QXX2_9CORY</name>